<dbReference type="OrthoDB" id="224775at2"/>
<organism evidence="1 2">
    <name type="scientific">Rubrivivax albus</name>
    <dbReference type="NCBI Taxonomy" id="2499835"/>
    <lineage>
        <taxon>Bacteria</taxon>
        <taxon>Pseudomonadati</taxon>
        <taxon>Pseudomonadota</taxon>
        <taxon>Betaproteobacteria</taxon>
        <taxon>Burkholderiales</taxon>
        <taxon>Sphaerotilaceae</taxon>
        <taxon>Rubrivivax</taxon>
    </lineage>
</organism>
<keyword evidence="2" id="KW-1185">Reference proteome</keyword>
<protein>
    <submittedName>
        <fullName evidence="1">DNA phosphorothioation-associated putative methyltransferase</fullName>
    </submittedName>
</protein>
<dbReference type="Proteomes" id="UP000288178">
    <property type="component" value="Unassembled WGS sequence"/>
</dbReference>
<evidence type="ECO:0000313" key="1">
    <source>
        <dbReference type="EMBL" id="RVT51743.1"/>
    </source>
</evidence>
<dbReference type="RefSeq" id="WP_128198744.1">
    <property type="nucleotide sequence ID" value="NZ_SACT01000003.1"/>
</dbReference>
<comment type="caution">
    <text evidence="1">The sequence shown here is derived from an EMBL/GenBank/DDBJ whole genome shotgun (WGS) entry which is preliminary data.</text>
</comment>
<evidence type="ECO:0000313" key="2">
    <source>
        <dbReference type="Proteomes" id="UP000288178"/>
    </source>
</evidence>
<dbReference type="EMBL" id="SACT01000003">
    <property type="protein sequence ID" value="RVT51743.1"/>
    <property type="molecule type" value="Genomic_DNA"/>
</dbReference>
<name>A0A3S2U390_9BURK</name>
<dbReference type="NCBIfam" id="TIGR04096">
    <property type="entry name" value="dnd_rel_methyl"/>
    <property type="match status" value="1"/>
</dbReference>
<dbReference type="GO" id="GO:0008168">
    <property type="term" value="F:methyltransferase activity"/>
    <property type="evidence" value="ECO:0007669"/>
    <property type="project" value="UniProtKB-KW"/>
</dbReference>
<keyword evidence="1" id="KW-0489">Methyltransferase</keyword>
<reference evidence="1 2" key="1">
    <citation type="submission" date="2019-01" db="EMBL/GenBank/DDBJ databases">
        <authorList>
            <person name="Chen W.-M."/>
        </authorList>
    </citation>
    <scope>NUCLEOTIDE SEQUENCE [LARGE SCALE GENOMIC DNA]</scope>
    <source>
        <strain evidence="1 2">ICH-3</strain>
    </source>
</reference>
<dbReference type="InterPro" id="IPR029063">
    <property type="entry name" value="SAM-dependent_MTases_sf"/>
</dbReference>
<dbReference type="InterPro" id="IPR024019">
    <property type="entry name" value="CHP04096"/>
</dbReference>
<accession>A0A3S2U390</accession>
<dbReference type="SUPFAM" id="SSF55166">
    <property type="entry name" value="Hedgehog/DD-peptidase"/>
    <property type="match status" value="1"/>
</dbReference>
<proteinExistence type="predicted"/>
<dbReference type="SUPFAM" id="SSF53335">
    <property type="entry name" value="S-adenosyl-L-methionine-dependent methyltransferases"/>
    <property type="match status" value="1"/>
</dbReference>
<dbReference type="GO" id="GO:0032259">
    <property type="term" value="P:methylation"/>
    <property type="evidence" value="ECO:0007669"/>
    <property type="project" value="UniProtKB-KW"/>
</dbReference>
<keyword evidence="1" id="KW-0808">Transferase</keyword>
<dbReference type="InterPro" id="IPR009045">
    <property type="entry name" value="Zn_M74/Hedgehog-like"/>
</dbReference>
<sequence>MSAIGKRVGDELYVHLSAVQLLADTEQRKRIESALMLVPEGKDAAPNVAKLNARTGKLSLLAYPGFEQEPFPELQAAWTFAPGELKSPAYRHYQDSLNPPILHRKELLVGKDHPEHGRWERLTKTAEELGLFDDTTTIGFRLNWERMIAERGYVLAGDAFVPHGNEVSGEYVSSVPNHKGPVRRHLTALSRNNLSAPIQLLLRSGLLVHGATVFDYGCGRGDDINGLVASGFDVRGWDPHFAPENAQCEADVVNLGFVVNVIEDAAERVDAIHRAFKLARRVMSVGVMLYGSEPPGRPFRDGFITSRNTFQKYFTQGEFKDYLEHVLHQEAFMAGPGVAFVFADKDLEQRYVAGRYRTRGIAARLQATKAPRVGVVRPPRERSPSLPKPPKVNRAEAELALVRPDLDRLWATALDLGRPPEPDEVENLESITANVGSLSKALRLLARHYDQGLLEAAANTRSDDLRLYMAAQQFSRRPAYRQLEPRLQRDIKCFFGDYRTAQASGMRLLTDAADSATILEACRQAAAKGLGWLEADHSLQLHVSLVERLPVVLRAYVACGLILWDALSEVQLIKIHIGSGKLTLMEFDDFDASPTPLLRRRIKVNVRRQDYDLFEYGSREYPKPLLYRKSRYLHEDYAGYADQLAFDEGLEATGILGDSDFGPAPEALAAALEARRLGIDGMKLVRSERIPDLDQRCGENFTFRDFIECGETQRRLSVRNIPLNPHSYNALFDLAVHVLDPLVDYFGAIKLTYGFCSSELGRHIHRRVAPGLDQHAALEVNRFGRQICARGGAACDFLVEHEDMREVADWVIAHTPFDRLYYYGRDRPIHVSFSPAVSGEAFHMLTTKQGRLIPRPLN</sequence>
<gene>
    <name evidence="1" type="ORF">ENE75_10770</name>
</gene>
<dbReference type="AlphaFoldDB" id="A0A3S2U390"/>